<evidence type="ECO:0000256" key="2">
    <source>
        <dbReference type="ARBA" id="ARBA00007441"/>
    </source>
</evidence>
<evidence type="ECO:0000256" key="3">
    <source>
        <dbReference type="ARBA" id="ARBA00022576"/>
    </source>
</evidence>
<dbReference type="Proteomes" id="UP001642484">
    <property type="component" value="Unassembled WGS sequence"/>
</dbReference>
<feature type="compositionally biased region" description="Gly residues" evidence="6">
    <location>
        <begin position="363"/>
        <end position="396"/>
    </location>
</feature>
<reference evidence="8 9" key="1">
    <citation type="submission" date="2024-02" db="EMBL/GenBank/DDBJ databases">
        <authorList>
            <person name="Chen Y."/>
            <person name="Shah S."/>
            <person name="Dougan E. K."/>
            <person name="Thang M."/>
            <person name="Chan C."/>
        </authorList>
    </citation>
    <scope>NUCLEOTIDE SEQUENCE [LARGE SCALE GENOMIC DNA]</scope>
</reference>
<protein>
    <recommendedName>
        <fullName evidence="7">Aminotransferase class I/classII large domain-containing protein</fullName>
    </recommendedName>
</protein>
<dbReference type="Gene3D" id="1.10.10.10">
    <property type="entry name" value="Winged helix-like DNA-binding domain superfamily/Winged helix DNA-binding domain"/>
    <property type="match status" value="1"/>
</dbReference>
<dbReference type="SUPFAM" id="SSF53383">
    <property type="entry name" value="PLP-dependent transferases"/>
    <property type="match status" value="1"/>
</dbReference>
<accession>A0ABP0ILY0</accession>
<dbReference type="Gene3D" id="3.40.640.10">
    <property type="entry name" value="Type I PLP-dependent aspartate aminotransferase-like (Major domain)"/>
    <property type="match status" value="1"/>
</dbReference>
<evidence type="ECO:0000256" key="4">
    <source>
        <dbReference type="ARBA" id="ARBA00022679"/>
    </source>
</evidence>
<dbReference type="PANTHER" id="PTHR46383">
    <property type="entry name" value="ASPARTATE AMINOTRANSFERASE"/>
    <property type="match status" value="1"/>
</dbReference>
<comment type="caution">
    <text evidence="8">The sequence shown here is derived from an EMBL/GenBank/DDBJ whole genome shotgun (WGS) entry which is preliminary data.</text>
</comment>
<evidence type="ECO:0000256" key="5">
    <source>
        <dbReference type="ARBA" id="ARBA00022898"/>
    </source>
</evidence>
<evidence type="ECO:0000256" key="1">
    <source>
        <dbReference type="ARBA" id="ARBA00001933"/>
    </source>
</evidence>
<keyword evidence="4" id="KW-0808">Transferase</keyword>
<feature type="domain" description="Aminotransferase class I/classII large" evidence="7">
    <location>
        <begin position="670"/>
        <end position="1067"/>
    </location>
</feature>
<feature type="region of interest" description="Disordered" evidence="6">
    <location>
        <begin position="585"/>
        <end position="608"/>
    </location>
</feature>
<evidence type="ECO:0000313" key="8">
    <source>
        <dbReference type="EMBL" id="CAK9002354.1"/>
    </source>
</evidence>
<keyword evidence="5" id="KW-0663">Pyridoxal phosphate</keyword>
<feature type="region of interest" description="Disordered" evidence="6">
    <location>
        <begin position="283"/>
        <end position="396"/>
    </location>
</feature>
<evidence type="ECO:0000259" key="7">
    <source>
        <dbReference type="Pfam" id="PF00155"/>
    </source>
</evidence>
<keyword evidence="9" id="KW-1185">Reference proteome</keyword>
<organism evidence="8 9">
    <name type="scientific">Durusdinium trenchii</name>
    <dbReference type="NCBI Taxonomy" id="1381693"/>
    <lineage>
        <taxon>Eukaryota</taxon>
        <taxon>Sar</taxon>
        <taxon>Alveolata</taxon>
        <taxon>Dinophyceae</taxon>
        <taxon>Suessiales</taxon>
        <taxon>Symbiodiniaceae</taxon>
        <taxon>Durusdinium</taxon>
    </lineage>
</organism>
<dbReference type="Pfam" id="PF00155">
    <property type="entry name" value="Aminotran_1_2"/>
    <property type="match status" value="1"/>
</dbReference>
<dbReference type="CDD" id="cd00609">
    <property type="entry name" value="AAT_like"/>
    <property type="match status" value="1"/>
</dbReference>
<dbReference type="InterPro" id="IPR004839">
    <property type="entry name" value="Aminotransferase_I/II_large"/>
</dbReference>
<sequence length="1091" mass="119776">MAASVGPEVIWEVLHPSCPVRAEPHCEGRVLSWKRRGQQITCSEITTDGWLKVSDRGWMLSDLQGTHGLGSLLQPKRGEDITLAVDEPQPQGICCLEVTFAQVAVRAFPSRDAIALCYRRRGELVFARSQNFAGWLRLAGEEGWMLAFAPEHGLLLQPRLAQETAELDLWALCDLWNTFRRKKRMLSPADVKSLKDAEEGTKIMAGMDYEHHVATGNAEPLVEDGLLTKEDLRRSETWIRQRIFAHSLLRMAKEEPPFCELCLEMRLTPRPLPLELSTKATLEEVQGQPEPKEEPKAPKAGYNGQSRGETDGARSSSTARGGATNGKASSASGVGGRDFSLGGSKSSAPHRGAPHRPPAGPTGPMGFGGRPGGGRSGGRGPGGRAKGFGKGKGGFGGFGQMGQMGGFGLGPGLDGGMPGMGVMPVEVNGEELLMTEGGLLVDPETQAPVGVLNPMTGEVQEITEEHVQKLMETIGQINMVELNGRPYLMMAGLLVDPQTQEVAFKVEPDGTVVDAQTGETMGMVDLFGEWLVNQLGEDCTSFIAAEIIAGFNRVQQITSELDLVVASLKRIPELEVKQDFTGKVEVRRRHPLPPKPKLESEAGSVEAEAAEAEEELQVASTAAADAPMESGIKEEMESLAGFRKVPKTGVIYVMDEASKAGYCAQTAQQWANLGQGSPETTKAKHWPTNIRKRLSELVEKGKLSSELGPFSLQTLEVNEENLHYSSVNGDWALRRAVAKYYNEIYRKGKSSLYTAENVAIVGGGRLALTRLCCAMDNVNLGHFLPDYTAYAELLSQFKTINSIPIPLDPKNNFTITLQELRREIVERGLSVLLLSNPCNPTGQLIEGEELKNWVRIARETQCSLVLDEIYSRYVYTQRMSPTDATWRMVSAAQFVDDVNQDPVIILDGLTKCWRMPGLRICWIVAPKTVIDAVGAAGSFLDGGPSLPTQRSCVPLLNPKDVIEQTVMLQVLFSHKRDFLLRRLQDMGITVEHPPQGTFYCWCDISKLPPPLNNCWGFFRELLREKVIVTPGVFFDVNPGSRRKFNSYDSFIRISYGPSFKEVQRGLEGMQRVIERQKKCVEKARDDDASGP</sequence>
<dbReference type="PANTHER" id="PTHR46383:SF1">
    <property type="entry name" value="ASPARTATE AMINOTRANSFERASE"/>
    <property type="match status" value="1"/>
</dbReference>
<evidence type="ECO:0000313" key="9">
    <source>
        <dbReference type="Proteomes" id="UP001642484"/>
    </source>
</evidence>
<dbReference type="InterPro" id="IPR036388">
    <property type="entry name" value="WH-like_DNA-bd_sf"/>
</dbReference>
<dbReference type="InterPro" id="IPR050596">
    <property type="entry name" value="AspAT/PAT-like"/>
</dbReference>
<proteinExistence type="inferred from homology"/>
<dbReference type="EMBL" id="CAXAMN010003002">
    <property type="protein sequence ID" value="CAK9002354.1"/>
    <property type="molecule type" value="Genomic_DNA"/>
</dbReference>
<comment type="similarity">
    <text evidence="2">Belongs to the class-I pyridoxal-phosphate-dependent aminotransferase family.</text>
</comment>
<dbReference type="InterPro" id="IPR015424">
    <property type="entry name" value="PyrdxlP-dep_Trfase"/>
</dbReference>
<gene>
    <name evidence="8" type="ORF">CCMP2556_LOCUS6812</name>
</gene>
<evidence type="ECO:0000256" key="6">
    <source>
        <dbReference type="SAM" id="MobiDB-lite"/>
    </source>
</evidence>
<dbReference type="InterPro" id="IPR015421">
    <property type="entry name" value="PyrdxlP-dep_Trfase_major"/>
</dbReference>
<comment type="cofactor">
    <cofactor evidence="1">
        <name>pyridoxal 5'-phosphate</name>
        <dbReference type="ChEBI" id="CHEBI:597326"/>
    </cofactor>
</comment>
<keyword evidence="3" id="KW-0032">Aminotransferase</keyword>
<feature type="compositionally biased region" description="Polar residues" evidence="6">
    <location>
        <begin position="303"/>
        <end position="319"/>
    </location>
</feature>
<name>A0ABP0ILY0_9DINO</name>